<evidence type="ECO:0000313" key="1">
    <source>
        <dbReference type="EMBL" id="BES80546.1"/>
    </source>
</evidence>
<keyword evidence="2" id="KW-1185">Reference proteome</keyword>
<dbReference type="RefSeq" id="WP_338250881.1">
    <property type="nucleotide sequence ID" value="NZ_AP028907.1"/>
</dbReference>
<reference evidence="1 2" key="1">
    <citation type="submission" date="2023-09" db="EMBL/GenBank/DDBJ databases">
        <title>Pyrofollis japonicus gen. nov. sp. nov., a novel member of the family Pyrodictiaceae isolated from the Iheya North hydrothermal field.</title>
        <authorList>
            <person name="Miyazaki U."/>
            <person name="Sanari M."/>
            <person name="Tame A."/>
            <person name="Kitajima M."/>
            <person name="Okamoto A."/>
            <person name="Sawayama S."/>
            <person name="Miyazaki J."/>
            <person name="Takai K."/>
            <person name="Nakagawa S."/>
        </authorList>
    </citation>
    <scope>NUCLEOTIDE SEQUENCE [LARGE SCALE GENOMIC DNA]</scope>
    <source>
        <strain evidence="1 2">AV2</strain>
    </source>
</reference>
<accession>A0ABN6ZJW1</accession>
<gene>
    <name evidence="1" type="ORF">PABY_01130</name>
</gene>
<proteinExistence type="predicted"/>
<sequence>MARAEELDLTKLTALCGDFSVHILAKLEGLEKGDRLTVKIKKEDRELLEAAISAIRDAGVAEPIEEGEEGEAFYIVLEKRR</sequence>
<evidence type="ECO:0000313" key="2">
    <source>
        <dbReference type="Proteomes" id="UP001341135"/>
    </source>
</evidence>
<dbReference type="GeneID" id="89288134"/>
<organism evidence="1 2">
    <name type="scientific">Pyrodictium abyssi</name>
    <dbReference type="NCBI Taxonomy" id="54256"/>
    <lineage>
        <taxon>Archaea</taxon>
        <taxon>Thermoproteota</taxon>
        <taxon>Thermoprotei</taxon>
        <taxon>Desulfurococcales</taxon>
        <taxon>Pyrodictiaceae</taxon>
        <taxon>Pyrodictium</taxon>
    </lineage>
</organism>
<dbReference type="Proteomes" id="UP001341135">
    <property type="component" value="Chromosome"/>
</dbReference>
<name>A0ABN6ZJW1_9CREN</name>
<protein>
    <submittedName>
        <fullName evidence="1">Uncharacterized protein</fullName>
    </submittedName>
</protein>
<dbReference type="EMBL" id="AP028907">
    <property type="protein sequence ID" value="BES80546.1"/>
    <property type="molecule type" value="Genomic_DNA"/>
</dbReference>